<feature type="domain" description="S1 motif" evidence="4">
    <location>
        <begin position="195"/>
        <end position="262"/>
    </location>
</feature>
<evidence type="ECO:0000256" key="1">
    <source>
        <dbReference type="ARBA" id="ARBA00006767"/>
    </source>
</evidence>
<proteinExistence type="inferred from homology"/>
<gene>
    <name evidence="5" type="primary">rps1</name>
</gene>
<sequence length="266" mass="31042">MNREIQKKKHKLFTHKDFASLLNRYQYKLNIGDITAGTIFSKEKKGFLVDIGEPIMAYLPIDEISIKKFQETFPHINNSREFFILAYSKKSKQLILSIKRLEYIRGWQRIKQVQLKDVTNYLYVEKVNRGGLITNIEGIQGFIPNSHISNINLKQSFLHTKIKCKILLTNNKTNTIIFSHKRAYLLELLSKIYIGQIISGTITKIQKYGLFVNIYNFLALLHISEIGTENFNNLNLFYIGNIIKVQIIHIDTKQGRISVSRKYIKK</sequence>
<accession>A0A2Z2KS02</accession>
<dbReference type="GO" id="GO:0006412">
    <property type="term" value="P:translation"/>
    <property type="evidence" value="ECO:0007669"/>
    <property type="project" value="TreeGrafter"/>
</dbReference>
<feature type="domain" description="S1 motif" evidence="4">
    <location>
        <begin position="32"/>
        <end position="99"/>
    </location>
</feature>
<dbReference type="GO" id="GO:0003735">
    <property type="term" value="F:structural constituent of ribosome"/>
    <property type="evidence" value="ECO:0007669"/>
    <property type="project" value="TreeGrafter"/>
</dbReference>
<dbReference type="Pfam" id="PF00575">
    <property type="entry name" value="S1"/>
    <property type="match status" value="3"/>
</dbReference>
<evidence type="ECO:0000313" key="5">
    <source>
        <dbReference type="EMBL" id="ASB29666.1"/>
    </source>
</evidence>
<dbReference type="EMBL" id="KY212106">
    <property type="protein sequence ID" value="ASB29666.1"/>
    <property type="molecule type" value="Genomic_DNA"/>
</dbReference>
<comment type="similarity">
    <text evidence="1">Belongs to the bacterial ribosomal protein bS1 family.</text>
</comment>
<name>A0A2Z2KS02_9FLOR</name>
<evidence type="ECO:0000256" key="3">
    <source>
        <dbReference type="ARBA" id="ARBA00023274"/>
    </source>
</evidence>
<dbReference type="PANTHER" id="PTHR10724">
    <property type="entry name" value="30S RIBOSOMAL PROTEIN S1"/>
    <property type="match status" value="1"/>
</dbReference>
<dbReference type="GO" id="GO:0005840">
    <property type="term" value="C:ribosome"/>
    <property type="evidence" value="ECO:0007669"/>
    <property type="project" value="UniProtKB-KW"/>
</dbReference>
<dbReference type="SMART" id="SM00316">
    <property type="entry name" value="S1"/>
    <property type="match status" value="3"/>
</dbReference>
<feature type="domain" description="S1 motif" evidence="4">
    <location>
        <begin position="116"/>
        <end position="181"/>
    </location>
</feature>
<dbReference type="InterPro" id="IPR003029">
    <property type="entry name" value="S1_domain"/>
</dbReference>
<keyword evidence="3" id="KW-0687">Ribonucleoprotein</keyword>
<dbReference type="RefSeq" id="YP_009502064.1">
    <property type="nucleotide sequence ID" value="NC_038144.1"/>
</dbReference>
<keyword evidence="2 5" id="KW-0689">Ribosomal protein</keyword>
<dbReference type="AlphaFoldDB" id="A0A2Z2KS02"/>
<dbReference type="PANTHER" id="PTHR10724:SF7">
    <property type="entry name" value="SMALL RIBOSOMAL SUBUNIT PROTEIN BS1C"/>
    <property type="match status" value="1"/>
</dbReference>
<keyword evidence="5" id="KW-0934">Plastid</keyword>
<dbReference type="GO" id="GO:0003729">
    <property type="term" value="F:mRNA binding"/>
    <property type="evidence" value="ECO:0007669"/>
    <property type="project" value="TreeGrafter"/>
</dbReference>
<dbReference type="InterPro" id="IPR050437">
    <property type="entry name" value="Ribos_protein_bS1-like"/>
</dbReference>
<dbReference type="InterPro" id="IPR012340">
    <property type="entry name" value="NA-bd_OB-fold"/>
</dbReference>
<dbReference type="Gene3D" id="2.40.50.140">
    <property type="entry name" value="Nucleic acid-binding proteins"/>
    <property type="match status" value="3"/>
</dbReference>
<geneLocation type="plastid" evidence="5"/>
<reference evidence="5" key="1">
    <citation type="submission" date="2016-11" db="EMBL/GenBank/DDBJ databases">
        <title>Complete organellar and ribosomal genomic analysis of the lectotype specimen of the reef forming species Porolithon onkodes (Heydrich) Foslie.</title>
        <authorList>
            <person name="Hughey J.R."/>
            <person name="Gabrielson P.W."/>
        </authorList>
    </citation>
    <scope>NUCLEOTIDE SEQUENCE</scope>
</reference>
<evidence type="ECO:0000256" key="2">
    <source>
        <dbReference type="ARBA" id="ARBA00022980"/>
    </source>
</evidence>
<dbReference type="GO" id="GO:1990904">
    <property type="term" value="C:ribonucleoprotein complex"/>
    <property type="evidence" value="ECO:0007669"/>
    <property type="project" value="UniProtKB-KW"/>
</dbReference>
<dbReference type="PROSITE" id="PS50126">
    <property type="entry name" value="S1"/>
    <property type="match status" value="3"/>
</dbReference>
<protein>
    <submittedName>
        <fullName evidence="5">30S ribosomal protein S1</fullName>
    </submittedName>
</protein>
<evidence type="ECO:0000259" key="4">
    <source>
        <dbReference type="PROSITE" id="PS50126"/>
    </source>
</evidence>
<dbReference type="SUPFAM" id="SSF50249">
    <property type="entry name" value="Nucleic acid-binding proteins"/>
    <property type="match status" value="3"/>
</dbReference>
<organism evidence="5">
    <name type="scientific">Porolithon onkodes</name>
    <dbReference type="NCBI Taxonomy" id="231751"/>
    <lineage>
        <taxon>Eukaryota</taxon>
        <taxon>Rhodophyta</taxon>
        <taxon>Florideophyceae</taxon>
        <taxon>Corallinophycidae</taxon>
        <taxon>Corallinales</taxon>
        <taxon>Porolithaceae</taxon>
        <taxon>Porolithon</taxon>
    </lineage>
</organism>
<dbReference type="GeneID" id="37507575"/>